<comment type="subcellular location">
    <subcellularLocation>
        <location evidence="1">Cell outer membrane</location>
        <topology evidence="1">Multi-pass membrane protein</topology>
    </subcellularLocation>
</comment>
<keyword evidence="6" id="KW-0998">Cell outer membrane</keyword>
<feature type="domain" description="TonB-dependent transporter Oar-like beta-barrel" evidence="7">
    <location>
        <begin position="265"/>
        <end position="339"/>
    </location>
</feature>
<dbReference type="GO" id="GO:0015344">
    <property type="term" value="F:siderophore uptake transmembrane transporter activity"/>
    <property type="evidence" value="ECO:0007669"/>
    <property type="project" value="TreeGrafter"/>
</dbReference>
<feature type="domain" description="TonB-dependent transporter Oar-like beta-barrel" evidence="7">
    <location>
        <begin position="374"/>
        <end position="1041"/>
    </location>
</feature>
<evidence type="ECO:0000256" key="3">
    <source>
        <dbReference type="ARBA" id="ARBA00022452"/>
    </source>
</evidence>
<protein>
    <submittedName>
        <fullName evidence="8">TonB-dependent Receptor Plug Domain</fullName>
    </submittedName>
</protein>
<dbReference type="Pfam" id="PF25183">
    <property type="entry name" value="OMP_b-brl_4"/>
    <property type="match status" value="2"/>
</dbReference>
<evidence type="ECO:0000313" key="8">
    <source>
        <dbReference type="EMBL" id="SHF96993.1"/>
    </source>
</evidence>
<dbReference type="SUPFAM" id="SSF56935">
    <property type="entry name" value="Porins"/>
    <property type="match status" value="1"/>
</dbReference>
<name>A0A1M5FZV3_9FLAO</name>
<evidence type="ECO:0000256" key="4">
    <source>
        <dbReference type="ARBA" id="ARBA00022692"/>
    </source>
</evidence>
<dbReference type="AlphaFoldDB" id="A0A1M5FZV3"/>
<organism evidence="8 9">
    <name type="scientific">Flavobacterium segetis</name>
    <dbReference type="NCBI Taxonomy" id="271157"/>
    <lineage>
        <taxon>Bacteria</taxon>
        <taxon>Pseudomonadati</taxon>
        <taxon>Bacteroidota</taxon>
        <taxon>Flavobacteriia</taxon>
        <taxon>Flavobacteriales</taxon>
        <taxon>Flavobacteriaceae</taxon>
        <taxon>Flavobacterium</taxon>
    </lineage>
</organism>
<dbReference type="Proteomes" id="UP000184036">
    <property type="component" value="Unassembled WGS sequence"/>
</dbReference>
<dbReference type="Gene3D" id="2.40.170.20">
    <property type="entry name" value="TonB-dependent receptor, beta-barrel domain"/>
    <property type="match status" value="1"/>
</dbReference>
<evidence type="ECO:0000256" key="5">
    <source>
        <dbReference type="ARBA" id="ARBA00023136"/>
    </source>
</evidence>
<evidence type="ECO:0000256" key="1">
    <source>
        <dbReference type="ARBA" id="ARBA00004571"/>
    </source>
</evidence>
<dbReference type="InterPro" id="IPR039426">
    <property type="entry name" value="TonB-dep_rcpt-like"/>
</dbReference>
<reference evidence="9" key="1">
    <citation type="submission" date="2016-11" db="EMBL/GenBank/DDBJ databases">
        <authorList>
            <person name="Varghese N."/>
            <person name="Submissions S."/>
        </authorList>
    </citation>
    <scope>NUCLEOTIDE SEQUENCE [LARGE SCALE GENOMIC DNA]</scope>
    <source>
        <strain evidence="9">DSM 19741</strain>
    </source>
</reference>
<dbReference type="InterPro" id="IPR037066">
    <property type="entry name" value="Plug_dom_sf"/>
</dbReference>
<dbReference type="Pfam" id="PF13620">
    <property type="entry name" value="CarboxypepD_reg"/>
    <property type="match status" value="1"/>
</dbReference>
<evidence type="ECO:0000256" key="2">
    <source>
        <dbReference type="ARBA" id="ARBA00022448"/>
    </source>
</evidence>
<keyword evidence="9" id="KW-1185">Reference proteome</keyword>
<dbReference type="InterPro" id="IPR036942">
    <property type="entry name" value="Beta-barrel_TonB_sf"/>
</dbReference>
<dbReference type="STRING" id="271157.SAMN05444396_103172"/>
<dbReference type="GO" id="GO:0009279">
    <property type="term" value="C:cell outer membrane"/>
    <property type="evidence" value="ECO:0007669"/>
    <property type="project" value="UniProtKB-SubCell"/>
</dbReference>
<keyword evidence="5" id="KW-0472">Membrane</keyword>
<keyword evidence="4" id="KW-0812">Transmembrane</keyword>
<sequence length="1106" mass="121203">MLTFYNKNVIFLPNIIKPNNMKKLFKLFFVLAGLFIANPGIYAQGNTNSSISGNVYEKDSQTLPGASILAVHTPSGTRYSASTDYTGNFSISNMRVGGPYSITVTFVGFSNFVVNDVYLQLGENKTFKVLLTEESNELQEVVVKSTRDNTFNSQRTGAQTVINSDKIQALPSLSRNISDFARLTPQAQLRGDDVLSIGGQNNRFNAIYIDGAVSNDVFGLAANGTNGGQTGVSPISIDAIEQFQVSVAPYDVKLSGFAGGAISAITRSGTNNFEGSAYFLYRDQSLAAKTPPSLAGANGRQKLADFTAQTYGVRAGGSLIKDKLFYFVNYERQDNATPQPFDPTTYLGPSVNRIGELKTKLATYGYDPGVFDNNFRTLVSDKVIAKLDWNINDNHKLSLKHSYVTADELSPGRSSANTINFVNGSQTFKSVTNSTAIELNSRFGNKFSNNLVVAYTNVADDRNAAGNPFPTVRINDGSTRNNINFGAEGFSTANLLDQRVLTITDNFEINLGRNKITIGTHNEFSQSKNVFFGNNFGSYTFDNLDDFLLDRKPNTFAMNYSLIGGDGDNSLGAAEFGTKQFGVYLQNEMRLTENFKLSYGVRVDVPVWEQGTVNADFNNRTIAILQAAGKNLQGASVGDRIRTNPHIAPRVGFNYDVNGKKDTQIRGGVGIFTSRLPLVWPGGTYNNNGITQGAILITTPQSNVKPASMPFFNPNTSVASQIAPLPASFPRPGSGRTGGDINLFAKDFRLPQVFKASFGVDQKLPLGFVLSSEITYNDNISAVTYENLNIKSASSNLTGADTRPRYNGRSRVDPTYEGIYLGSNTSEGKAYNVAFTLAKNYRSDFIDANISATYSYGKSTVLLDATSSQNSSQWRNTETVNGANNLSLSRSDFDPGRRIVSNGNATIKWNSFTKSRIGFFYEGAQGTPFSYVYADRGNLLQDTFSSSALIYIPAAKSEIILVSETGGLTADQQWDALSAFIEGNEYLRGRKGNYAERNGDRLKTSHVIDLKFAQEFTLNVGKKKHTIEFTADIFNFTNLLNKNWGKRYFTNVDQVQLIQQIGFLPNGTTPTFRFNPDAATRINQADDVGLNSSRWQMQTGVRYTFN</sequence>
<keyword evidence="2" id="KW-0813">Transport</keyword>
<dbReference type="GO" id="GO:0044718">
    <property type="term" value="P:siderophore transmembrane transport"/>
    <property type="evidence" value="ECO:0007669"/>
    <property type="project" value="TreeGrafter"/>
</dbReference>
<dbReference type="InterPro" id="IPR057601">
    <property type="entry name" value="Oar-like_b-barrel"/>
</dbReference>
<keyword evidence="3" id="KW-1134">Transmembrane beta strand</keyword>
<dbReference type="EMBL" id="FQWE01000003">
    <property type="protein sequence ID" value="SHF96993.1"/>
    <property type="molecule type" value="Genomic_DNA"/>
</dbReference>
<dbReference type="Gene3D" id="2.170.130.10">
    <property type="entry name" value="TonB-dependent receptor, plug domain"/>
    <property type="match status" value="1"/>
</dbReference>
<accession>A0A1M5FZV3</accession>
<evidence type="ECO:0000256" key="6">
    <source>
        <dbReference type="ARBA" id="ARBA00023237"/>
    </source>
</evidence>
<dbReference type="Gene3D" id="2.60.40.1120">
    <property type="entry name" value="Carboxypeptidase-like, regulatory domain"/>
    <property type="match status" value="1"/>
</dbReference>
<gene>
    <name evidence="8" type="ORF">SAMN05444396_103172</name>
</gene>
<dbReference type="PANTHER" id="PTHR30069">
    <property type="entry name" value="TONB-DEPENDENT OUTER MEMBRANE RECEPTOR"/>
    <property type="match status" value="1"/>
</dbReference>
<dbReference type="PANTHER" id="PTHR30069:SF46">
    <property type="entry name" value="OAR PROTEIN"/>
    <property type="match status" value="1"/>
</dbReference>
<evidence type="ECO:0000259" key="7">
    <source>
        <dbReference type="Pfam" id="PF25183"/>
    </source>
</evidence>
<evidence type="ECO:0000313" key="9">
    <source>
        <dbReference type="Proteomes" id="UP000184036"/>
    </source>
</evidence>
<dbReference type="SUPFAM" id="SSF49464">
    <property type="entry name" value="Carboxypeptidase regulatory domain-like"/>
    <property type="match status" value="1"/>
</dbReference>
<proteinExistence type="predicted"/>
<dbReference type="InterPro" id="IPR008969">
    <property type="entry name" value="CarboxyPept-like_regulatory"/>
</dbReference>
<keyword evidence="8" id="KW-0675">Receptor</keyword>